<dbReference type="HAMAP" id="MF_02078">
    <property type="entry name" value="MurJ_MviN"/>
    <property type="match status" value="1"/>
</dbReference>
<dbReference type="InterPro" id="IPR051050">
    <property type="entry name" value="Lipid_II_flippase_MurJ/MviN"/>
</dbReference>
<keyword evidence="10" id="KW-0997">Cell inner membrane</keyword>
<feature type="transmembrane region" description="Helical" evidence="10">
    <location>
        <begin position="452"/>
        <end position="472"/>
    </location>
</feature>
<keyword evidence="3 10" id="KW-0812">Transmembrane</keyword>
<evidence type="ECO:0000256" key="11">
    <source>
        <dbReference type="PIRNR" id="PIRNR002869"/>
    </source>
</evidence>
<feature type="transmembrane region" description="Helical" evidence="10">
    <location>
        <begin position="94"/>
        <end position="117"/>
    </location>
</feature>
<dbReference type="GO" id="GO:0009252">
    <property type="term" value="P:peptidoglycan biosynthetic process"/>
    <property type="evidence" value="ECO:0007669"/>
    <property type="project" value="UniProtKB-UniRule"/>
</dbReference>
<keyword evidence="5 10" id="KW-0573">Peptidoglycan synthesis</keyword>
<dbReference type="GO" id="GO:0008360">
    <property type="term" value="P:regulation of cell shape"/>
    <property type="evidence" value="ECO:0007669"/>
    <property type="project" value="UniProtKB-UniRule"/>
</dbReference>
<dbReference type="PANTHER" id="PTHR47019">
    <property type="entry name" value="LIPID II FLIPPASE MURJ"/>
    <property type="match status" value="1"/>
</dbReference>
<dbReference type="EMBL" id="SOBT01000008">
    <property type="protein sequence ID" value="TDU31236.1"/>
    <property type="molecule type" value="Genomic_DNA"/>
</dbReference>
<feature type="transmembrane region" description="Helical" evidence="10">
    <location>
        <begin position="29"/>
        <end position="48"/>
    </location>
</feature>
<feature type="transmembrane region" description="Helical" evidence="10">
    <location>
        <begin position="413"/>
        <end position="432"/>
    </location>
</feature>
<keyword evidence="7 10" id="KW-0472">Membrane</keyword>
<gene>
    <name evidence="10" type="primary">murJ</name>
    <name evidence="12" type="ORF">DFR24_0600</name>
</gene>
<sequence length="516" mass="55958">MSSSRLLKSTGIVGLMTLLSRVLGFVRDILFASFFGAGAAMDVFLLALKIPNFGRRVFAEGALSQAFVPVFTEVKANGTHEDVRQLFDVVAGTLGTVLALVTLIGCLGAPLMVWVFAPGIATDPARHALATELLRWTFPYLMLISLTALAGAVLNSFGRFAVPAFTPVILNICLIGTVFVDAESVRVLAVGVFIAGIVQLLFQLPWLARLRLWPRPKWGGKDPRVRKIVKLMAPIVFGSSVAQISLLLDTVIASMLFAGSLSWLYYADRLMEFPLGIFSIAVATVILPSLSAQHVAQSTTRFSETLDWALRVLLLVGVPATAGLILLAGPLVSTLFLHGQFSLRDLDMTRWALMAYAFAFLGISLVKVLVPAFYARQQTGIPVRYGVISLVLGMLTSLSLVGLGFWFEWTAPHVALACATSASSLLNAGLLYRRLRRDGVYVPRPGWGAYMARLGVALAAMVVVVWFLGGSLESWTAARLHERVLRLAILVAASMASYFSVLWVSGLRISHFRAQT</sequence>
<feature type="transmembrane region" description="Helical" evidence="10">
    <location>
        <begin position="387"/>
        <end position="407"/>
    </location>
</feature>
<comment type="similarity">
    <text evidence="9 10 11">Belongs to the MurJ/MviN family.</text>
</comment>
<dbReference type="GO" id="GO:0034204">
    <property type="term" value="P:lipid translocation"/>
    <property type="evidence" value="ECO:0007669"/>
    <property type="project" value="TreeGrafter"/>
</dbReference>
<protein>
    <recommendedName>
        <fullName evidence="10">Probable lipid II flippase MurJ</fullName>
    </recommendedName>
</protein>
<comment type="function">
    <text evidence="8 10 11">Involved in peptidoglycan biosynthesis. Transports lipid-linked peptidoglycan precursors from the inner to the outer leaflet of the cytoplasmic membrane.</text>
</comment>
<evidence type="ECO:0000313" key="13">
    <source>
        <dbReference type="Proteomes" id="UP000295341"/>
    </source>
</evidence>
<dbReference type="RefSeq" id="WP_133879841.1">
    <property type="nucleotide sequence ID" value="NZ_MWIN01000014.1"/>
</dbReference>
<evidence type="ECO:0000256" key="7">
    <source>
        <dbReference type="ARBA" id="ARBA00023136"/>
    </source>
</evidence>
<evidence type="ECO:0000256" key="10">
    <source>
        <dbReference type="HAMAP-Rule" id="MF_02078"/>
    </source>
</evidence>
<name>A0A4V3F637_9GAMM</name>
<dbReference type="Proteomes" id="UP000295341">
    <property type="component" value="Unassembled WGS sequence"/>
</dbReference>
<feature type="transmembrane region" description="Helical" evidence="10">
    <location>
        <begin position="228"/>
        <end position="257"/>
    </location>
</feature>
<dbReference type="AlphaFoldDB" id="A0A4V3F637"/>
<feature type="transmembrane region" description="Helical" evidence="10">
    <location>
        <begin position="484"/>
        <end position="504"/>
    </location>
</feature>
<evidence type="ECO:0000256" key="1">
    <source>
        <dbReference type="ARBA" id="ARBA00004651"/>
    </source>
</evidence>
<evidence type="ECO:0000256" key="9">
    <source>
        <dbReference type="ARBA" id="ARBA00061532"/>
    </source>
</evidence>
<comment type="pathway">
    <text evidence="10">Cell wall biogenesis; peptidoglycan biosynthesis.</text>
</comment>
<organism evidence="12 13">
    <name type="scientific">Panacagrimonas perspica</name>
    <dbReference type="NCBI Taxonomy" id="381431"/>
    <lineage>
        <taxon>Bacteria</taxon>
        <taxon>Pseudomonadati</taxon>
        <taxon>Pseudomonadota</taxon>
        <taxon>Gammaproteobacteria</taxon>
        <taxon>Nevskiales</taxon>
        <taxon>Nevskiaceae</taxon>
        <taxon>Panacagrimonas</taxon>
    </lineage>
</organism>
<dbReference type="PANTHER" id="PTHR47019:SF1">
    <property type="entry name" value="LIPID II FLIPPASE MURJ"/>
    <property type="match status" value="1"/>
</dbReference>
<proteinExistence type="inferred from homology"/>
<dbReference type="CDD" id="cd13123">
    <property type="entry name" value="MATE_MurJ_like"/>
    <property type="match status" value="1"/>
</dbReference>
<evidence type="ECO:0000256" key="4">
    <source>
        <dbReference type="ARBA" id="ARBA00022960"/>
    </source>
</evidence>
<keyword evidence="6 10" id="KW-1133">Transmembrane helix</keyword>
<keyword evidence="13" id="KW-1185">Reference proteome</keyword>
<accession>A0A4V3F637</accession>
<dbReference type="Pfam" id="PF03023">
    <property type="entry name" value="MurJ"/>
    <property type="match status" value="1"/>
</dbReference>
<evidence type="ECO:0000256" key="8">
    <source>
        <dbReference type="ARBA" id="ARBA00060041"/>
    </source>
</evidence>
<feature type="transmembrane region" description="Helical" evidence="10">
    <location>
        <begin position="137"/>
        <end position="154"/>
    </location>
</feature>
<reference evidence="12 13" key="1">
    <citation type="submission" date="2019-03" db="EMBL/GenBank/DDBJ databases">
        <title>Genomic Encyclopedia of Type Strains, Phase IV (KMG-IV): sequencing the most valuable type-strain genomes for metagenomic binning, comparative biology and taxonomic classification.</title>
        <authorList>
            <person name="Goeker M."/>
        </authorList>
    </citation>
    <scope>NUCLEOTIDE SEQUENCE [LARGE SCALE GENOMIC DNA]</scope>
    <source>
        <strain evidence="12 13">DSM 26377</strain>
    </source>
</reference>
<comment type="subcellular location">
    <subcellularLocation>
        <location evidence="10">Cell inner membrane</location>
        <topology evidence="10">Multi-pass membrane protein</topology>
    </subcellularLocation>
    <subcellularLocation>
        <location evidence="1">Cell membrane</location>
        <topology evidence="1">Multi-pass membrane protein</topology>
    </subcellularLocation>
</comment>
<dbReference type="OrthoDB" id="9816572at2"/>
<comment type="caution">
    <text evidence="12">The sequence shown here is derived from an EMBL/GenBank/DDBJ whole genome shotgun (WGS) entry which is preliminary data.</text>
</comment>
<dbReference type="PRINTS" id="PR01806">
    <property type="entry name" value="VIRFACTRMVIN"/>
</dbReference>
<feature type="transmembrane region" description="Helical" evidence="10">
    <location>
        <begin position="186"/>
        <end position="207"/>
    </location>
</feature>
<dbReference type="InterPro" id="IPR004268">
    <property type="entry name" value="MurJ"/>
</dbReference>
<evidence type="ECO:0000313" key="12">
    <source>
        <dbReference type="EMBL" id="TDU31236.1"/>
    </source>
</evidence>
<dbReference type="PIRSF" id="PIRSF002869">
    <property type="entry name" value="MviN"/>
    <property type="match status" value="1"/>
</dbReference>
<dbReference type="GO" id="GO:0005886">
    <property type="term" value="C:plasma membrane"/>
    <property type="evidence" value="ECO:0007669"/>
    <property type="project" value="UniProtKB-SubCell"/>
</dbReference>
<feature type="transmembrane region" description="Helical" evidence="10">
    <location>
        <begin position="277"/>
        <end position="296"/>
    </location>
</feature>
<dbReference type="UniPathway" id="UPA00219"/>
<feature type="transmembrane region" description="Helical" evidence="10">
    <location>
        <begin position="308"/>
        <end position="331"/>
    </location>
</feature>
<feature type="transmembrane region" description="Helical" evidence="10">
    <location>
        <begin position="351"/>
        <end position="375"/>
    </location>
</feature>
<keyword evidence="10 11" id="KW-0813">Transport</keyword>
<keyword evidence="2 10" id="KW-1003">Cell membrane</keyword>
<keyword evidence="4 10" id="KW-0133">Cell shape</keyword>
<dbReference type="GO" id="GO:0071555">
    <property type="term" value="P:cell wall organization"/>
    <property type="evidence" value="ECO:0007669"/>
    <property type="project" value="UniProtKB-UniRule"/>
</dbReference>
<evidence type="ECO:0000256" key="2">
    <source>
        <dbReference type="ARBA" id="ARBA00022475"/>
    </source>
</evidence>
<evidence type="ECO:0000256" key="6">
    <source>
        <dbReference type="ARBA" id="ARBA00022989"/>
    </source>
</evidence>
<evidence type="ECO:0000256" key="3">
    <source>
        <dbReference type="ARBA" id="ARBA00022692"/>
    </source>
</evidence>
<dbReference type="NCBIfam" id="TIGR01695">
    <property type="entry name" value="murJ_mviN"/>
    <property type="match status" value="1"/>
</dbReference>
<dbReference type="GO" id="GO:0015648">
    <property type="term" value="F:lipid-linked peptidoglycan transporter activity"/>
    <property type="evidence" value="ECO:0007669"/>
    <property type="project" value="UniProtKB-UniRule"/>
</dbReference>
<feature type="transmembrane region" description="Helical" evidence="10">
    <location>
        <begin position="161"/>
        <end position="180"/>
    </location>
</feature>
<evidence type="ECO:0000256" key="5">
    <source>
        <dbReference type="ARBA" id="ARBA00022984"/>
    </source>
</evidence>
<keyword evidence="10 11" id="KW-0961">Cell wall biogenesis/degradation</keyword>